<dbReference type="SUPFAM" id="SSF53850">
    <property type="entry name" value="Periplasmic binding protein-like II"/>
    <property type="match status" value="1"/>
</dbReference>
<dbReference type="STRING" id="1736691.SAMN06295964_0409"/>
<keyword evidence="4" id="KW-0010">Activator</keyword>
<evidence type="ECO:0000259" key="6">
    <source>
        <dbReference type="PROSITE" id="PS50931"/>
    </source>
</evidence>
<dbReference type="RefSeq" id="WP_078698605.1">
    <property type="nucleotide sequence ID" value="NZ_LT796768.1"/>
</dbReference>
<evidence type="ECO:0000313" key="7">
    <source>
        <dbReference type="EMBL" id="SKB03984.1"/>
    </source>
</evidence>
<evidence type="ECO:0000256" key="1">
    <source>
        <dbReference type="ARBA" id="ARBA00009437"/>
    </source>
</evidence>
<feature type="domain" description="HTH lysR-type" evidence="6">
    <location>
        <begin position="16"/>
        <end position="72"/>
    </location>
</feature>
<dbReference type="SUPFAM" id="SSF46785">
    <property type="entry name" value="Winged helix' DNA-binding domain"/>
    <property type="match status" value="1"/>
</dbReference>
<dbReference type="Pfam" id="PF03466">
    <property type="entry name" value="LysR_substrate"/>
    <property type="match status" value="1"/>
</dbReference>
<dbReference type="Gene3D" id="1.10.10.10">
    <property type="entry name" value="Winged helix-like DNA-binding domain superfamily/Winged helix DNA-binding domain"/>
    <property type="match status" value="1"/>
</dbReference>
<gene>
    <name evidence="7" type="ORF">SAMN06295964_0409</name>
</gene>
<evidence type="ECO:0000256" key="3">
    <source>
        <dbReference type="ARBA" id="ARBA00023125"/>
    </source>
</evidence>
<keyword evidence="3" id="KW-0238">DNA-binding</keyword>
<organism evidence="7 8">
    <name type="scientific">Aeromicrobium choanae</name>
    <dbReference type="NCBI Taxonomy" id="1736691"/>
    <lineage>
        <taxon>Bacteria</taxon>
        <taxon>Bacillati</taxon>
        <taxon>Actinomycetota</taxon>
        <taxon>Actinomycetes</taxon>
        <taxon>Propionibacteriales</taxon>
        <taxon>Nocardioidaceae</taxon>
        <taxon>Aeromicrobium</taxon>
    </lineage>
</organism>
<dbReference type="GO" id="GO:0003700">
    <property type="term" value="F:DNA-binding transcription factor activity"/>
    <property type="evidence" value="ECO:0007669"/>
    <property type="project" value="InterPro"/>
</dbReference>
<dbReference type="GO" id="GO:0003677">
    <property type="term" value="F:DNA binding"/>
    <property type="evidence" value="ECO:0007669"/>
    <property type="project" value="UniProtKB-KW"/>
</dbReference>
<dbReference type="PANTHER" id="PTHR30579">
    <property type="entry name" value="TRANSCRIPTIONAL REGULATOR"/>
    <property type="match status" value="1"/>
</dbReference>
<name>A0A1T4YQ56_9ACTN</name>
<keyword evidence="5" id="KW-0804">Transcription</keyword>
<dbReference type="AlphaFoldDB" id="A0A1T4YQ56"/>
<protein>
    <submittedName>
        <fullName evidence="7">LysR family transcriptional regulator, chromosome initiation inhibitor</fullName>
    </submittedName>
</protein>
<evidence type="ECO:0000313" key="8">
    <source>
        <dbReference type="Proteomes" id="UP000191040"/>
    </source>
</evidence>
<comment type="similarity">
    <text evidence="1">Belongs to the LysR transcriptional regulatory family.</text>
</comment>
<keyword evidence="2" id="KW-0805">Transcription regulation</keyword>
<dbReference type="InterPro" id="IPR036388">
    <property type="entry name" value="WH-like_DNA-bd_sf"/>
</dbReference>
<dbReference type="OrthoDB" id="3252676at2"/>
<evidence type="ECO:0000256" key="4">
    <source>
        <dbReference type="ARBA" id="ARBA00023159"/>
    </source>
</evidence>
<dbReference type="Gene3D" id="3.40.190.10">
    <property type="entry name" value="Periplasmic binding protein-like II"/>
    <property type="match status" value="2"/>
</dbReference>
<dbReference type="PANTHER" id="PTHR30579:SF2">
    <property type="entry name" value="HTH-TYPE TRANSCRIPTIONAL REGULATOR ARGP"/>
    <property type="match status" value="1"/>
</dbReference>
<proteinExistence type="inferred from homology"/>
<keyword evidence="8" id="KW-1185">Reference proteome</keyword>
<evidence type="ECO:0000256" key="2">
    <source>
        <dbReference type="ARBA" id="ARBA00023015"/>
    </source>
</evidence>
<dbReference type="PROSITE" id="PS50931">
    <property type="entry name" value="HTH_LYSR"/>
    <property type="match status" value="1"/>
</dbReference>
<dbReference type="InterPro" id="IPR000847">
    <property type="entry name" value="LysR_HTH_N"/>
</dbReference>
<dbReference type="InterPro" id="IPR036390">
    <property type="entry name" value="WH_DNA-bd_sf"/>
</dbReference>
<dbReference type="NCBIfam" id="NF002964">
    <property type="entry name" value="PRK03635.1"/>
    <property type="match status" value="1"/>
</dbReference>
<evidence type="ECO:0000256" key="5">
    <source>
        <dbReference type="ARBA" id="ARBA00023163"/>
    </source>
</evidence>
<dbReference type="NCBIfam" id="TIGR03298">
    <property type="entry name" value="argP"/>
    <property type="match status" value="1"/>
</dbReference>
<reference evidence="8" key="1">
    <citation type="submission" date="2017-02" db="EMBL/GenBank/DDBJ databases">
        <authorList>
            <person name="Varghese N."/>
            <person name="Submissions S."/>
        </authorList>
    </citation>
    <scope>NUCLEOTIDE SEQUENCE [LARGE SCALE GENOMIC DNA]</scope>
    <source>
        <strain evidence="8">9H-4</strain>
    </source>
</reference>
<sequence>MFLHAVKECLTRVVELSPARLAALVAIADTGSFEAAAARLHVTPSAISQRIRALESTVGRVLVGRGTPCVPTDAGADLVRLGRQLELVFAEAWNEGPTDLALAVNADSLATWFRPVLAEVATWEGVALRLRVEDEGHSHDLLRRGEVVAAVTSDPSPVQGCSVTPLGTMRYLPVAHPRLLGPGGRPDWSAMPMVVFNAKDRLQHEELRRHTDADPAVVHEVPSSDDFRAAVEAGLGWGLLPESQARAALDDARLVRLGRSVTRVALYWQRWKLNSDLLDRMSESVLAHAPRTT</sequence>
<dbReference type="InterPro" id="IPR017685">
    <property type="entry name" value="ArgP"/>
</dbReference>
<dbReference type="InterPro" id="IPR050176">
    <property type="entry name" value="LTTR"/>
</dbReference>
<dbReference type="Pfam" id="PF00126">
    <property type="entry name" value="HTH_1"/>
    <property type="match status" value="1"/>
</dbReference>
<dbReference type="InterPro" id="IPR005119">
    <property type="entry name" value="LysR_subst-bd"/>
</dbReference>
<dbReference type="Proteomes" id="UP000191040">
    <property type="component" value="Chromosome I"/>
</dbReference>
<accession>A0A1T4YQ56</accession>
<dbReference type="EMBL" id="LT796768">
    <property type="protein sequence ID" value="SKB03984.1"/>
    <property type="molecule type" value="Genomic_DNA"/>
</dbReference>